<reference evidence="3 4" key="1">
    <citation type="submission" date="2024-05" db="EMBL/GenBank/DDBJ databases">
        <title>Genome sequence of Ponticoccus litoralis KCCM 90028.</title>
        <authorList>
            <person name="Kim J.M."/>
            <person name="Lee J.K."/>
            <person name="Choi B.J."/>
            <person name="Bayburt H."/>
            <person name="Baek J.H."/>
            <person name="Jeon C.O."/>
        </authorList>
    </citation>
    <scope>NUCLEOTIDE SEQUENCE [LARGE SCALE GENOMIC DNA]</scope>
    <source>
        <strain evidence="3 4">KCCM 90028</strain>
    </source>
</reference>
<feature type="compositionally biased region" description="Low complexity" evidence="1">
    <location>
        <begin position="157"/>
        <end position="173"/>
    </location>
</feature>
<protein>
    <submittedName>
        <fullName evidence="3">HAD family acid phosphatase</fullName>
    </submittedName>
</protein>
<dbReference type="AlphaFoldDB" id="A0AAW9SKC1"/>
<evidence type="ECO:0000313" key="4">
    <source>
        <dbReference type="Proteomes" id="UP001428774"/>
    </source>
</evidence>
<dbReference type="SUPFAM" id="SSF56784">
    <property type="entry name" value="HAD-like"/>
    <property type="match status" value="1"/>
</dbReference>
<feature type="region of interest" description="Disordered" evidence="1">
    <location>
        <begin position="121"/>
        <end position="173"/>
    </location>
</feature>
<dbReference type="Pfam" id="PF25109">
    <property type="entry name" value="HAD_PNKP"/>
    <property type="match status" value="1"/>
</dbReference>
<name>A0AAW9SKC1_9RHOB</name>
<feature type="compositionally biased region" description="Basic residues" evidence="1">
    <location>
        <begin position="128"/>
        <end position="155"/>
    </location>
</feature>
<dbReference type="Gene3D" id="3.40.50.1000">
    <property type="entry name" value="HAD superfamily/HAD-like"/>
    <property type="match status" value="1"/>
</dbReference>
<gene>
    <name evidence="3" type="ORF">ABFB10_13705</name>
</gene>
<proteinExistence type="predicted"/>
<evidence type="ECO:0000256" key="1">
    <source>
        <dbReference type="SAM" id="MobiDB-lite"/>
    </source>
</evidence>
<feature type="domain" description="Polynucleotide kinase PNKP phosphatase" evidence="2">
    <location>
        <begin position="8"/>
        <end position="117"/>
    </location>
</feature>
<evidence type="ECO:0000313" key="3">
    <source>
        <dbReference type="EMBL" id="MEN9061910.1"/>
    </source>
</evidence>
<dbReference type="InterPro" id="IPR023214">
    <property type="entry name" value="HAD_sf"/>
</dbReference>
<dbReference type="InterPro" id="IPR056782">
    <property type="entry name" value="HAD_PNKP"/>
</dbReference>
<accession>A0AAW9SKC1</accession>
<organism evidence="3 4">
    <name type="scientific">Ponticoccus litoralis</name>
    <dbReference type="NCBI Taxonomy" id="422297"/>
    <lineage>
        <taxon>Bacteria</taxon>
        <taxon>Pseudomonadati</taxon>
        <taxon>Pseudomonadota</taxon>
        <taxon>Alphaproteobacteria</taxon>
        <taxon>Rhodobacterales</taxon>
        <taxon>Roseobacteraceae</taxon>
        <taxon>Ponticoccus</taxon>
    </lineage>
</organism>
<dbReference type="Proteomes" id="UP001428774">
    <property type="component" value="Unassembled WGS sequence"/>
</dbReference>
<dbReference type="RefSeq" id="WP_347166939.1">
    <property type="nucleotide sequence ID" value="NZ_JBDNCH010000002.1"/>
</dbReference>
<sequence length="173" mass="19267">MTKAAPTPCVVFDVDGTLAEFDADRLGHLVHGAEKHWDDFHAAMADAALIAPIARLMHRLKASGETILICSGRPNGWAAHTIAWLRKHDLPFDGIYLRSEDQDAATDPEVKRRALKEMRDDGFDPLAGRRRPQLGRRGLARRRPGLPAMRPRRFLTARALPRPLSRAAGQRQG</sequence>
<dbReference type="EMBL" id="JBDNCH010000002">
    <property type="protein sequence ID" value="MEN9061910.1"/>
    <property type="molecule type" value="Genomic_DNA"/>
</dbReference>
<evidence type="ECO:0000259" key="2">
    <source>
        <dbReference type="Pfam" id="PF25109"/>
    </source>
</evidence>
<comment type="caution">
    <text evidence="3">The sequence shown here is derived from an EMBL/GenBank/DDBJ whole genome shotgun (WGS) entry which is preliminary data.</text>
</comment>
<keyword evidence="4" id="KW-1185">Reference proteome</keyword>
<dbReference type="InterPro" id="IPR036412">
    <property type="entry name" value="HAD-like_sf"/>
</dbReference>